<dbReference type="PANTHER" id="PTHR33385">
    <property type="entry name" value="PROTEIN XRI1"/>
    <property type="match status" value="1"/>
</dbReference>
<dbReference type="AlphaFoldDB" id="A0A6A4RAN1"/>
<dbReference type="EMBL" id="WOCE01000001">
    <property type="protein sequence ID" value="KAE9622152.1"/>
    <property type="molecule type" value="Genomic_DNA"/>
</dbReference>
<proteinExistence type="predicted"/>
<name>A0A6A4RAN1_LUPAL</name>
<dbReference type="GO" id="GO:0007143">
    <property type="term" value="P:female meiotic nuclear division"/>
    <property type="evidence" value="ECO:0007669"/>
    <property type="project" value="InterPro"/>
</dbReference>
<protein>
    <recommendedName>
        <fullName evidence="4">Protein XRI1</fullName>
    </recommendedName>
</protein>
<dbReference type="InterPro" id="IPR039933">
    <property type="entry name" value="XRI1"/>
</dbReference>
<evidence type="ECO:0000256" key="1">
    <source>
        <dbReference type="SAM" id="MobiDB-lite"/>
    </source>
</evidence>
<evidence type="ECO:0008006" key="4">
    <source>
        <dbReference type="Google" id="ProtNLM"/>
    </source>
</evidence>
<dbReference type="GO" id="GO:0007140">
    <property type="term" value="P:male meiotic nuclear division"/>
    <property type="evidence" value="ECO:0007669"/>
    <property type="project" value="InterPro"/>
</dbReference>
<evidence type="ECO:0000313" key="2">
    <source>
        <dbReference type="EMBL" id="KAE9622152.1"/>
    </source>
</evidence>
<keyword evidence="3" id="KW-1185">Reference proteome</keyword>
<feature type="region of interest" description="Disordered" evidence="1">
    <location>
        <begin position="131"/>
        <end position="181"/>
    </location>
</feature>
<dbReference type="PANTHER" id="PTHR33385:SF4">
    <property type="entry name" value="PROTEIN XRI1"/>
    <property type="match status" value="1"/>
</dbReference>
<gene>
    <name evidence="2" type="ORF">Lalb_Chr01g0022271</name>
</gene>
<sequence>MEYALGNASASTSVPALASNYMDLDLDSTEGWLADCFKDAEMQLCPDDLNFPGADDVHIGQAELCDFPPPLEQNVIRQRLTRIPNNIVLKGRKSFIRTPKKLASTVAYPFTFIKPSRVHGDVTLKEINQRILTPPPPKPKQGIEDPSTYPRSPFTGKPVVGKTKIQTEGGKGSITIIRTKG</sequence>
<evidence type="ECO:0000313" key="3">
    <source>
        <dbReference type="Proteomes" id="UP000447434"/>
    </source>
</evidence>
<accession>A0A6A4RAN1</accession>
<organism evidence="2 3">
    <name type="scientific">Lupinus albus</name>
    <name type="common">White lupine</name>
    <name type="synonym">Lupinus termis</name>
    <dbReference type="NCBI Taxonomy" id="3870"/>
    <lineage>
        <taxon>Eukaryota</taxon>
        <taxon>Viridiplantae</taxon>
        <taxon>Streptophyta</taxon>
        <taxon>Embryophyta</taxon>
        <taxon>Tracheophyta</taxon>
        <taxon>Spermatophyta</taxon>
        <taxon>Magnoliopsida</taxon>
        <taxon>eudicotyledons</taxon>
        <taxon>Gunneridae</taxon>
        <taxon>Pentapetalae</taxon>
        <taxon>rosids</taxon>
        <taxon>fabids</taxon>
        <taxon>Fabales</taxon>
        <taxon>Fabaceae</taxon>
        <taxon>Papilionoideae</taxon>
        <taxon>50 kb inversion clade</taxon>
        <taxon>genistoids sensu lato</taxon>
        <taxon>core genistoids</taxon>
        <taxon>Genisteae</taxon>
        <taxon>Lupinus</taxon>
    </lineage>
</organism>
<comment type="caution">
    <text evidence="2">The sequence shown here is derived from an EMBL/GenBank/DDBJ whole genome shotgun (WGS) entry which is preliminary data.</text>
</comment>
<dbReference type="Proteomes" id="UP000447434">
    <property type="component" value="Chromosome 1"/>
</dbReference>
<dbReference type="OrthoDB" id="1913204at2759"/>
<reference evidence="3" key="1">
    <citation type="journal article" date="2020" name="Nat. Commun.">
        <title>Genome sequence of the cluster root forming white lupin.</title>
        <authorList>
            <person name="Hufnagel B."/>
            <person name="Marques A."/>
            <person name="Soriano A."/>
            <person name="Marques L."/>
            <person name="Divol F."/>
            <person name="Doumas P."/>
            <person name="Sallet E."/>
            <person name="Mancinotti D."/>
            <person name="Carrere S."/>
            <person name="Marande W."/>
            <person name="Arribat S."/>
            <person name="Keller J."/>
            <person name="Huneau C."/>
            <person name="Blein T."/>
            <person name="Aime D."/>
            <person name="Laguerre M."/>
            <person name="Taylor J."/>
            <person name="Schubert V."/>
            <person name="Nelson M."/>
            <person name="Geu-Flores F."/>
            <person name="Crespi M."/>
            <person name="Gallardo-Guerrero K."/>
            <person name="Delaux P.-M."/>
            <person name="Salse J."/>
            <person name="Berges H."/>
            <person name="Guyot R."/>
            <person name="Gouzy J."/>
            <person name="Peret B."/>
        </authorList>
    </citation>
    <scope>NUCLEOTIDE SEQUENCE [LARGE SCALE GENOMIC DNA]</scope>
    <source>
        <strain evidence="3">cv. Amiga</strain>
    </source>
</reference>